<protein>
    <submittedName>
        <fullName evidence="1">Uncharacterized protein</fullName>
    </submittedName>
</protein>
<reference evidence="1" key="1">
    <citation type="journal article" date="2015" name="Nature">
        <title>Complex archaea that bridge the gap between prokaryotes and eukaryotes.</title>
        <authorList>
            <person name="Spang A."/>
            <person name="Saw J.H."/>
            <person name="Jorgensen S.L."/>
            <person name="Zaremba-Niedzwiedzka K."/>
            <person name="Martijn J."/>
            <person name="Lind A.E."/>
            <person name="van Eijk R."/>
            <person name="Schleper C."/>
            <person name="Guy L."/>
            <person name="Ettema T.J."/>
        </authorList>
    </citation>
    <scope>NUCLEOTIDE SEQUENCE</scope>
</reference>
<comment type="caution">
    <text evidence="1">The sequence shown here is derived from an EMBL/GenBank/DDBJ whole genome shotgun (WGS) entry which is preliminary data.</text>
</comment>
<gene>
    <name evidence="1" type="ORF">LCGC14_0992590</name>
</gene>
<organism evidence="1">
    <name type="scientific">marine sediment metagenome</name>
    <dbReference type="NCBI Taxonomy" id="412755"/>
    <lineage>
        <taxon>unclassified sequences</taxon>
        <taxon>metagenomes</taxon>
        <taxon>ecological metagenomes</taxon>
    </lineage>
</organism>
<evidence type="ECO:0000313" key="1">
    <source>
        <dbReference type="EMBL" id="KKN14790.1"/>
    </source>
</evidence>
<accession>A0A0F9N5H3</accession>
<proteinExistence type="predicted"/>
<name>A0A0F9N5H3_9ZZZZ</name>
<sequence length="33" mass="3988">MGDIEKIKRQWRLVWVPVAEYYAIKESDNDDGY</sequence>
<dbReference type="EMBL" id="LAZR01003782">
    <property type="protein sequence ID" value="KKN14790.1"/>
    <property type="molecule type" value="Genomic_DNA"/>
</dbReference>
<dbReference type="AlphaFoldDB" id="A0A0F9N5H3"/>